<dbReference type="GO" id="GO:0051539">
    <property type="term" value="F:4 iron, 4 sulfur cluster binding"/>
    <property type="evidence" value="ECO:0007669"/>
    <property type="project" value="UniProtKB-KW"/>
</dbReference>
<dbReference type="Gene3D" id="3.80.30.20">
    <property type="entry name" value="tm_1862 like domain"/>
    <property type="match status" value="1"/>
</dbReference>
<dbReference type="GO" id="GO:0002926">
    <property type="term" value="P:tRNA wobble base 5-methoxycarbonylmethyl-2-thiouridinylation"/>
    <property type="evidence" value="ECO:0007669"/>
    <property type="project" value="TreeGrafter"/>
</dbReference>
<gene>
    <name evidence="8" type="ORF">Ami103574_07080</name>
</gene>
<dbReference type="SFLD" id="SFLDG01086">
    <property type="entry name" value="elongater_protein-like"/>
    <property type="match status" value="1"/>
</dbReference>
<protein>
    <submittedName>
        <fullName evidence="8">Radical SAM protein</fullName>
    </submittedName>
</protein>
<evidence type="ECO:0000256" key="4">
    <source>
        <dbReference type="ARBA" id="ARBA00022723"/>
    </source>
</evidence>
<dbReference type="InterPro" id="IPR007197">
    <property type="entry name" value="rSAM"/>
</dbReference>
<dbReference type="KEGG" id="abut:Ami103574_07080"/>
<dbReference type="InterPro" id="IPR058240">
    <property type="entry name" value="rSAM_sf"/>
</dbReference>
<organism evidence="8 9">
    <name type="scientific">Aminipila butyrica</name>
    <dbReference type="NCBI Taxonomy" id="433296"/>
    <lineage>
        <taxon>Bacteria</taxon>
        <taxon>Bacillati</taxon>
        <taxon>Bacillota</taxon>
        <taxon>Clostridia</taxon>
        <taxon>Peptostreptococcales</taxon>
        <taxon>Anaerovoracaceae</taxon>
        <taxon>Aminipila</taxon>
    </lineage>
</organism>
<dbReference type="SMART" id="SM00729">
    <property type="entry name" value="Elp3"/>
    <property type="match status" value="1"/>
</dbReference>
<evidence type="ECO:0000256" key="6">
    <source>
        <dbReference type="ARBA" id="ARBA00023014"/>
    </source>
</evidence>
<dbReference type="GO" id="GO:0003824">
    <property type="term" value="F:catalytic activity"/>
    <property type="evidence" value="ECO:0007669"/>
    <property type="project" value="InterPro"/>
</dbReference>
<sequence>MKKHAIIPVFIPHEGCPNDCVFCNQKKITARQQPMRPADVTSLVESYLPTLTGRGLETVEIAFFGGSFTGLPLDQQQAYLAVAKEYKDKGLVHKIHLSTRPDYINEEILDNLNAYGVDIIELGVQSFDDQVLKASNRGHDSQIVYKSCRLIQSYGFQLGIQLMIGLPKDTHQTSIYSAKETVKIGPSLARLYPTILIEDTELLQMHQRGEYQPLSQEQALATVKEMYKILDQAGIRILRVGLKSTDVIQEGGAITGNTYHPAFRQLVEGEIARDILEEKLQALLACPSKTALLPPGQKRQVRFESNPRCFSNMIGNRRSNRDYFTEKYSQVEIAYTENTILADNQYNVVE</sequence>
<reference evidence="8 9" key="1">
    <citation type="submission" date="2020-02" db="EMBL/GenBank/DDBJ databases">
        <authorList>
            <person name="Kim Y.B."/>
            <person name="Roh S.W."/>
        </authorList>
    </citation>
    <scope>NUCLEOTIDE SEQUENCE [LARGE SCALE GENOMIC DNA]</scope>
    <source>
        <strain evidence="8 9">DSM 103574</strain>
    </source>
</reference>
<proteinExistence type="predicted"/>
<dbReference type="Pfam" id="PF16199">
    <property type="entry name" value="Radical_SAM_C"/>
    <property type="match status" value="1"/>
</dbReference>
<feature type="domain" description="Radical SAM core" evidence="7">
    <location>
        <begin position="1"/>
        <end position="243"/>
    </location>
</feature>
<dbReference type="GO" id="GO:0005737">
    <property type="term" value="C:cytoplasm"/>
    <property type="evidence" value="ECO:0007669"/>
    <property type="project" value="TreeGrafter"/>
</dbReference>
<keyword evidence="6" id="KW-0411">Iron-sulfur</keyword>
<dbReference type="SFLD" id="SFLDG01082">
    <property type="entry name" value="B12-binding_domain_containing"/>
    <property type="match status" value="1"/>
</dbReference>
<evidence type="ECO:0000313" key="8">
    <source>
        <dbReference type="EMBL" id="QIB69097.1"/>
    </source>
</evidence>
<dbReference type="SFLD" id="SFLDS00029">
    <property type="entry name" value="Radical_SAM"/>
    <property type="match status" value="1"/>
</dbReference>
<dbReference type="CDD" id="cd01335">
    <property type="entry name" value="Radical_SAM"/>
    <property type="match status" value="1"/>
</dbReference>
<evidence type="ECO:0000256" key="3">
    <source>
        <dbReference type="ARBA" id="ARBA00022691"/>
    </source>
</evidence>
<dbReference type="AlphaFoldDB" id="A0A858BU53"/>
<dbReference type="Proteomes" id="UP000466848">
    <property type="component" value="Chromosome"/>
</dbReference>
<dbReference type="RefSeq" id="WP_163066048.1">
    <property type="nucleotide sequence ID" value="NZ_CP048649.1"/>
</dbReference>
<keyword evidence="5" id="KW-0408">Iron</keyword>
<dbReference type="PROSITE" id="PS51918">
    <property type="entry name" value="RADICAL_SAM"/>
    <property type="match status" value="1"/>
</dbReference>
<evidence type="ECO:0000313" key="9">
    <source>
        <dbReference type="Proteomes" id="UP000466848"/>
    </source>
</evidence>
<dbReference type="EMBL" id="CP048649">
    <property type="protein sequence ID" value="QIB69097.1"/>
    <property type="molecule type" value="Genomic_DNA"/>
</dbReference>
<dbReference type="InterPro" id="IPR039661">
    <property type="entry name" value="ELP3"/>
</dbReference>
<evidence type="ECO:0000256" key="1">
    <source>
        <dbReference type="ARBA" id="ARBA00001966"/>
    </source>
</evidence>
<keyword evidence="2" id="KW-0004">4Fe-4S</keyword>
<evidence type="ECO:0000259" key="7">
    <source>
        <dbReference type="PROSITE" id="PS51918"/>
    </source>
</evidence>
<keyword evidence="4" id="KW-0479">Metal-binding</keyword>
<dbReference type="PANTHER" id="PTHR11135:SF0">
    <property type="entry name" value="ELONGATOR COMPLEX PROTEIN 3"/>
    <property type="match status" value="1"/>
</dbReference>
<evidence type="ECO:0000256" key="2">
    <source>
        <dbReference type="ARBA" id="ARBA00022485"/>
    </source>
</evidence>
<comment type="cofactor">
    <cofactor evidence="1">
        <name>[4Fe-4S] cluster</name>
        <dbReference type="ChEBI" id="CHEBI:49883"/>
    </cofactor>
</comment>
<keyword evidence="3" id="KW-0949">S-adenosyl-L-methionine</keyword>
<dbReference type="SUPFAM" id="SSF102114">
    <property type="entry name" value="Radical SAM enzymes"/>
    <property type="match status" value="1"/>
</dbReference>
<dbReference type="InterPro" id="IPR006638">
    <property type="entry name" value="Elp3/MiaA/NifB-like_rSAM"/>
</dbReference>
<keyword evidence="9" id="KW-1185">Reference proteome</keyword>
<evidence type="ECO:0000256" key="5">
    <source>
        <dbReference type="ARBA" id="ARBA00023004"/>
    </source>
</evidence>
<accession>A0A858BU53</accession>
<dbReference type="InterPro" id="IPR023404">
    <property type="entry name" value="rSAM_horseshoe"/>
</dbReference>
<dbReference type="PANTHER" id="PTHR11135">
    <property type="entry name" value="HISTONE ACETYLTRANSFERASE-RELATED"/>
    <property type="match status" value="1"/>
</dbReference>
<dbReference type="Pfam" id="PF04055">
    <property type="entry name" value="Radical_SAM"/>
    <property type="match status" value="1"/>
</dbReference>
<dbReference type="InterPro" id="IPR032432">
    <property type="entry name" value="Radical_SAM_C"/>
</dbReference>
<dbReference type="GO" id="GO:0046872">
    <property type="term" value="F:metal ion binding"/>
    <property type="evidence" value="ECO:0007669"/>
    <property type="project" value="UniProtKB-KW"/>
</dbReference>
<name>A0A858BU53_9FIRM</name>